<dbReference type="EMBL" id="KN818309">
    <property type="protein sequence ID" value="KIL59787.1"/>
    <property type="molecule type" value="Genomic_DNA"/>
</dbReference>
<evidence type="ECO:0000313" key="3">
    <source>
        <dbReference type="Proteomes" id="UP000054549"/>
    </source>
</evidence>
<proteinExistence type="predicted"/>
<dbReference type="STRING" id="946122.A0A0C2WEG7"/>
<reference evidence="2 3" key="1">
    <citation type="submission" date="2014-04" db="EMBL/GenBank/DDBJ databases">
        <title>Evolutionary Origins and Diversification of the Mycorrhizal Mutualists.</title>
        <authorList>
            <consortium name="DOE Joint Genome Institute"/>
            <consortium name="Mycorrhizal Genomics Consortium"/>
            <person name="Kohler A."/>
            <person name="Kuo A."/>
            <person name="Nagy L.G."/>
            <person name="Floudas D."/>
            <person name="Copeland A."/>
            <person name="Barry K.W."/>
            <person name="Cichocki N."/>
            <person name="Veneault-Fourrey C."/>
            <person name="LaButti K."/>
            <person name="Lindquist E.A."/>
            <person name="Lipzen A."/>
            <person name="Lundell T."/>
            <person name="Morin E."/>
            <person name="Murat C."/>
            <person name="Riley R."/>
            <person name="Ohm R."/>
            <person name="Sun H."/>
            <person name="Tunlid A."/>
            <person name="Henrissat B."/>
            <person name="Grigoriev I.V."/>
            <person name="Hibbett D.S."/>
            <person name="Martin F."/>
        </authorList>
    </citation>
    <scope>NUCLEOTIDE SEQUENCE [LARGE SCALE GENOMIC DNA]</scope>
    <source>
        <strain evidence="2 3">Koide BX008</strain>
    </source>
</reference>
<protein>
    <submittedName>
        <fullName evidence="2">Uncharacterized protein</fullName>
    </submittedName>
</protein>
<dbReference type="HOGENOM" id="CLU_888450_0_0_1"/>
<dbReference type="AlphaFoldDB" id="A0A0C2WEG7"/>
<organism evidence="2 3">
    <name type="scientific">Amanita muscaria (strain Koide BX008)</name>
    <dbReference type="NCBI Taxonomy" id="946122"/>
    <lineage>
        <taxon>Eukaryota</taxon>
        <taxon>Fungi</taxon>
        <taxon>Dikarya</taxon>
        <taxon>Basidiomycota</taxon>
        <taxon>Agaricomycotina</taxon>
        <taxon>Agaricomycetes</taxon>
        <taxon>Agaricomycetidae</taxon>
        <taxon>Agaricales</taxon>
        <taxon>Pluteineae</taxon>
        <taxon>Amanitaceae</taxon>
        <taxon>Amanita</taxon>
    </lineage>
</organism>
<keyword evidence="3" id="KW-1185">Reference proteome</keyword>
<name>A0A0C2WEG7_AMAMK</name>
<evidence type="ECO:0000313" key="2">
    <source>
        <dbReference type="EMBL" id="KIL59787.1"/>
    </source>
</evidence>
<dbReference type="Proteomes" id="UP000054549">
    <property type="component" value="Unassembled WGS sequence"/>
</dbReference>
<feature type="region of interest" description="Disordered" evidence="1">
    <location>
        <begin position="1"/>
        <end position="43"/>
    </location>
</feature>
<evidence type="ECO:0000256" key="1">
    <source>
        <dbReference type="SAM" id="MobiDB-lite"/>
    </source>
</evidence>
<accession>A0A0C2WEG7</accession>
<dbReference type="InParanoid" id="A0A0C2WEG7"/>
<feature type="compositionally biased region" description="Low complexity" evidence="1">
    <location>
        <begin position="93"/>
        <end position="110"/>
    </location>
</feature>
<feature type="region of interest" description="Disordered" evidence="1">
    <location>
        <begin position="80"/>
        <end position="161"/>
    </location>
</feature>
<dbReference type="OrthoDB" id="5576775at2759"/>
<sequence length="313" mass="34526">MAKQSPPTPVVQTKPEEGSSGGESDVQEGRKKKRKRKKNTDITDPFIDNFELAIDERTWFAQTTQQGFCVLTKSLCSKTKTQAKKPASTVPMSTTNSTATTSTANTTTNAPPHSSKSKQEHAGSRDYPTLVGDESTAMDDGSGGGANTSSLKSDEDGEEVGQKRKGYITVVDHSGKRKVLTPVALENSFPVEMQVEIEALKEAIAKGRCDDCRVETTENWAQKGKFPLKLIERTVFQDYVKYLVDKQEVLLKELTELAKAGFTKAEEEWEKSVQAVFTATLSFGYYITLFKCNLVAQQTLIASALLQSSCWRR</sequence>
<gene>
    <name evidence="2" type="ORF">M378DRAFT_14545</name>
</gene>